<dbReference type="GO" id="GO:0005886">
    <property type="term" value="C:plasma membrane"/>
    <property type="evidence" value="ECO:0007669"/>
    <property type="project" value="UniProtKB-UniRule"/>
</dbReference>
<accession>A0A0W0YK36</accession>
<protein>
    <recommendedName>
        <fullName evidence="5">UPF0391 membrane protein Lsan_2677</fullName>
    </recommendedName>
</protein>
<evidence type="ECO:0000313" key="7">
    <source>
        <dbReference type="Proteomes" id="UP000054703"/>
    </source>
</evidence>
<gene>
    <name evidence="6" type="ORF">Lsan_2677</name>
</gene>
<dbReference type="PATRIC" id="fig|45074.5.peg.2881"/>
<sequence length="51" mass="5491">MLDWAIFFFTIAIIAAVLSFRGIAGAAAGVAQICTKYSTLKLIQLDLMIQA</sequence>
<dbReference type="Proteomes" id="UP000054703">
    <property type="component" value="Unassembled WGS sequence"/>
</dbReference>
<dbReference type="STRING" id="45074.Lsan_2677"/>
<dbReference type="RefSeq" id="WP_083505145.1">
    <property type="nucleotide sequence ID" value="NZ_CAAAIH010000034.1"/>
</dbReference>
<keyword evidence="4 5" id="KW-0472">Membrane</keyword>
<evidence type="ECO:0000256" key="3">
    <source>
        <dbReference type="ARBA" id="ARBA00022989"/>
    </source>
</evidence>
<keyword evidence="2 5" id="KW-0812">Transmembrane</keyword>
<evidence type="ECO:0000256" key="4">
    <source>
        <dbReference type="ARBA" id="ARBA00023136"/>
    </source>
</evidence>
<reference evidence="6 7" key="1">
    <citation type="submission" date="2015-11" db="EMBL/GenBank/DDBJ databases">
        <title>Genomic analysis of 38 Legionella species identifies large and diverse effector repertoires.</title>
        <authorList>
            <person name="Burstein D."/>
            <person name="Amaro F."/>
            <person name="Zusman T."/>
            <person name="Lifshitz Z."/>
            <person name="Cohen O."/>
            <person name="Gilbert J.A."/>
            <person name="Pupko T."/>
            <person name="Shuman H.A."/>
            <person name="Segal G."/>
        </authorList>
    </citation>
    <scope>NUCLEOTIDE SEQUENCE [LARGE SCALE GENOMIC DNA]</scope>
    <source>
        <strain evidence="6 7">SC-63-C7</strain>
    </source>
</reference>
<dbReference type="EMBL" id="LNYU01000078">
    <property type="protein sequence ID" value="KTD57055.1"/>
    <property type="molecule type" value="Genomic_DNA"/>
</dbReference>
<evidence type="ECO:0000313" key="6">
    <source>
        <dbReference type="EMBL" id="KTD57055.1"/>
    </source>
</evidence>
<keyword evidence="3 5" id="KW-1133">Transmembrane helix</keyword>
<dbReference type="Pfam" id="PF07043">
    <property type="entry name" value="DUF1328"/>
    <property type="match status" value="1"/>
</dbReference>
<comment type="similarity">
    <text evidence="5">Belongs to the UPF0391 family.</text>
</comment>
<evidence type="ECO:0000256" key="2">
    <source>
        <dbReference type="ARBA" id="ARBA00022692"/>
    </source>
</evidence>
<dbReference type="HAMAP" id="MF_01361">
    <property type="entry name" value="UPF0391"/>
    <property type="match status" value="1"/>
</dbReference>
<keyword evidence="7" id="KW-1185">Reference proteome</keyword>
<dbReference type="InterPro" id="IPR009760">
    <property type="entry name" value="DUF1328"/>
</dbReference>
<organism evidence="6 7">
    <name type="scientific">Legionella santicrucis</name>
    <dbReference type="NCBI Taxonomy" id="45074"/>
    <lineage>
        <taxon>Bacteria</taxon>
        <taxon>Pseudomonadati</taxon>
        <taxon>Pseudomonadota</taxon>
        <taxon>Gammaproteobacteria</taxon>
        <taxon>Legionellales</taxon>
        <taxon>Legionellaceae</taxon>
        <taxon>Legionella</taxon>
    </lineage>
</organism>
<evidence type="ECO:0000256" key="1">
    <source>
        <dbReference type="ARBA" id="ARBA00022475"/>
    </source>
</evidence>
<dbReference type="AlphaFoldDB" id="A0A0W0YK36"/>
<comment type="caution">
    <text evidence="6">The sequence shown here is derived from an EMBL/GenBank/DDBJ whole genome shotgun (WGS) entry which is preliminary data.</text>
</comment>
<proteinExistence type="inferred from homology"/>
<evidence type="ECO:0000256" key="5">
    <source>
        <dbReference type="HAMAP-Rule" id="MF_01361"/>
    </source>
</evidence>
<keyword evidence="1 5" id="KW-1003">Cell membrane</keyword>
<name>A0A0W0YK36_9GAMM</name>